<organism evidence="2 3">
    <name type="scientific">Hymenobacter lucidus</name>
    <dbReference type="NCBI Taxonomy" id="2880930"/>
    <lineage>
        <taxon>Bacteria</taxon>
        <taxon>Pseudomonadati</taxon>
        <taxon>Bacteroidota</taxon>
        <taxon>Cytophagia</taxon>
        <taxon>Cytophagales</taxon>
        <taxon>Hymenobacteraceae</taxon>
        <taxon>Hymenobacter</taxon>
    </lineage>
</organism>
<dbReference type="EMBL" id="JAJADR010000012">
    <property type="protein sequence ID" value="MCB2410851.1"/>
    <property type="molecule type" value="Genomic_DNA"/>
</dbReference>
<feature type="region of interest" description="Disordered" evidence="1">
    <location>
        <begin position="245"/>
        <end position="272"/>
    </location>
</feature>
<feature type="region of interest" description="Disordered" evidence="1">
    <location>
        <begin position="285"/>
        <end position="316"/>
    </location>
</feature>
<name>A0ABS8AYH7_9BACT</name>
<evidence type="ECO:0000256" key="1">
    <source>
        <dbReference type="SAM" id="MobiDB-lite"/>
    </source>
</evidence>
<comment type="caution">
    <text evidence="2">The sequence shown here is derived from an EMBL/GenBank/DDBJ whole genome shotgun (WGS) entry which is preliminary data.</text>
</comment>
<dbReference type="RefSeq" id="WP_226180148.1">
    <property type="nucleotide sequence ID" value="NZ_JAJADR010000012.1"/>
</dbReference>
<gene>
    <name evidence="2" type="ORF">LGH74_22880</name>
</gene>
<evidence type="ECO:0000313" key="2">
    <source>
        <dbReference type="EMBL" id="MCB2410851.1"/>
    </source>
</evidence>
<protein>
    <recommendedName>
        <fullName evidence="4">Tetratricopeptide repeat protein</fullName>
    </recommendedName>
</protein>
<dbReference type="Proteomes" id="UP001165296">
    <property type="component" value="Unassembled WGS sequence"/>
</dbReference>
<accession>A0ABS8AYH7</accession>
<evidence type="ECO:0000313" key="3">
    <source>
        <dbReference type="Proteomes" id="UP001165296"/>
    </source>
</evidence>
<sequence>MTRASLLQIIDHVSVISDSEIRELEQLAAAFPYCQTAHVLLAKAAHDQGSMLASQRLRRAATYAADRQLLRQLIEEPAPVSAATIGFEPVTYTQPLSATEPEVEIQSEPTLPEATDLAVVEETTPLPVTNEPEATDLTPEETIALAVTTEPEATPETVSVTEPDFAVTESADVPATDVPVTDAPPLETADAEIADTVLVETPVADTVEHLDEPLVAEPHATEATADSEQSAPFAVAADLVPEEVAADNSSTLAREPEETENTTPEPEATIEEPVETEAGQLLAEAPEHSAEFTEEDAEPEATTQKAEVPLESGAGSIAENQEVTAELSASVDAAETPELTAVAADSLLGDIDILPAVAPPIRPPVEVGSSRFEFGLGLPEPGGAGAYELPTLLEEEAEATVEPATVTAGFRGDEHMGYALGGGSRLGFCLQLADDLTQPLPATEFFAPDALLHAQTPHYLPPPPPAPSPFDLINKFLRNQPRLRTPAALPVSAEEQADLSVRSTQGVPDIASESLAKIMVRQGKLQKAIEIYERLIVRQPEKKAYFAEQIQQLKSTE</sequence>
<proteinExistence type="predicted"/>
<evidence type="ECO:0008006" key="4">
    <source>
        <dbReference type="Google" id="ProtNLM"/>
    </source>
</evidence>
<keyword evidence="3" id="KW-1185">Reference proteome</keyword>
<reference evidence="2" key="1">
    <citation type="submission" date="2021-10" db="EMBL/GenBank/DDBJ databases">
        <authorList>
            <person name="Dean J.D."/>
            <person name="Kim M.K."/>
            <person name="Newey C.N."/>
            <person name="Stoker T.S."/>
            <person name="Thompson D.W."/>
            <person name="Grose J.H."/>
        </authorList>
    </citation>
    <scope>NUCLEOTIDE SEQUENCE</scope>
    <source>
        <strain evidence="2">BT178</strain>
    </source>
</reference>